<feature type="non-terminal residue" evidence="1">
    <location>
        <position position="1"/>
    </location>
</feature>
<proteinExistence type="predicted"/>
<reference evidence="1" key="1">
    <citation type="submission" date="2021-06" db="EMBL/GenBank/DDBJ databases">
        <authorList>
            <person name="Kallberg Y."/>
            <person name="Tangrot J."/>
            <person name="Rosling A."/>
        </authorList>
    </citation>
    <scope>NUCLEOTIDE SEQUENCE</scope>
    <source>
        <strain evidence="1">IN212</strain>
    </source>
</reference>
<dbReference type="EMBL" id="CAJVPZ010016875">
    <property type="protein sequence ID" value="CAG8676559.1"/>
    <property type="molecule type" value="Genomic_DNA"/>
</dbReference>
<dbReference type="Gene3D" id="1.10.630.10">
    <property type="entry name" value="Cytochrome P450"/>
    <property type="match status" value="1"/>
</dbReference>
<dbReference type="GO" id="GO:0016705">
    <property type="term" value="F:oxidoreductase activity, acting on paired donors, with incorporation or reduction of molecular oxygen"/>
    <property type="evidence" value="ECO:0007669"/>
    <property type="project" value="InterPro"/>
</dbReference>
<protein>
    <submittedName>
        <fullName evidence="1">17675_t:CDS:1</fullName>
    </submittedName>
</protein>
<name>A0A9N9HHR5_9GLOM</name>
<dbReference type="OrthoDB" id="2789670at2759"/>
<dbReference type="GO" id="GO:0005506">
    <property type="term" value="F:iron ion binding"/>
    <property type="evidence" value="ECO:0007669"/>
    <property type="project" value="InterPro"/>
</dbReference>
<dbReference type="GO" id="GO:0020037">
    <property type="term" value="F:heme binding"/>
    <property type="evidence" value="ECO:0007669"/>
    <property type="project" value="InterPro"/>
</dbReference>
<accession>A0A9N9HHR5</accession>
<organism evidence="1 2">
    <name type="scientific">Racocetra fulgida</name>
    <dbReference type="NCBI Taxonomy" id="60492"/>
    <lineage>
        <taxon>Eukaryota</taxon>
        <taxon>Fungi</taxon>
        <taxon>Fungi incertae sedis</taxon>
        <taxon>Mucoromycota</taxon>
        <taxon>Glomeromycotina</taxon>
        <taxon>Glomeromycetes</taxon>
        <taxon>Diversisporales</taxon>
        <taxon>Gigasporaceae</taxon>
        <taxon>Racocetra</taxon>
    </lineage>
</organism>
<comment type="caution">
    <text evidence="1">The sequence shown here is derived from an EMBL/GenBank/DDBJ whole genome shotgun (WGS) entry which is preliminary data.</text>
</comment>
<evidence type="ECO:0000313" key="2">
    <source>
        <dbReference type="Proteomes" id="UP000789396"/>
    </source>
</evidence>
<dbReference type="GO" id="GO:0004497">
    <property type="term" value="F:monooxygenase activity"/>
    <property type="evidence" value="ECO:0007669"/>
    <property type="project" value="InterPro"/>
</dbReference>
<sequence length="172" mass="20061">LTKWMHRFTNEIIFKIATGVKNNAVAAYYHTIVVPESIKSLNENDQEKLKDAEDFVQSVEIYMRGIAYFFVFNKFIRNNFPFIREKIKSLLKNKEKFFGKIRKIISDRRIEIENTPLDQPLRHDLLTSHITANTPRDINVIKHSDDVDMSKPLNDKVIFGNIFESIIAGTDT</sequence>
<dbReference type="Proteomes" id="UP000789396">
    <property type="component" value="Unassembled WGS sequence"/>
</dbReference>
<keyword evidence="2" id="KW-1185">Reference proteome</keyword>
<dbReference type="InterPro" id="IPR036396">
    <property type="entry name" value="Cyt_P450_sf"/>
</dbReference>
<dbReference type="SUPFAM" id="SSF48264">
    <property type="entry name" value="Cytochrome P450"/>
    <property type="match status" value="1"/>
</dbReference>
<gene>
    <name evidence="1" type="ORF">RFULGI_LOCUS9438</name>
</gene>
<dbReference type="AlphaFoldDB" id="A0A9N9HHR5"/>
<feature type="non-terminal residue" evidence="1">
    <location>
        <position position="172"/>
    </location>
</feature>
<evidence type="ECO:0000313" key="1">
    <source>
        <dbReference type="EMBL" id="CAG8676559.1"/>
    </source>
</evidence>